<protein>
    <submittedName>
        <fullName evidence="5">Flavin reductase family protein</fullName>
    </submittedName>
</protein>
<dbReference type="AlphaFoldDB" id="A0A7G9B487"/>
<proteinExistence type="inferred from homology"/>
<evidence type="ECO:0000259" key="4">
    <source>
        <dbReference type="SMART" id="SM00903"/>
    </source>
</evidence>
<evidence type="ECO:0000313" key="6">
    <source>
        <dbReference type="Proteomes" id="UP000515960"/>
    </source>
</evidence>
<keyword evidence="6" id="KW-1185">Reference proteome</keyword>
<dbReference type="InterPro" id="IPR002563">
    <property type="entry name" value="Flavin_Rdtase-like_dom"/>
</dbReference>
<evidence type="ECO:0000256" key="1">
    <source>
        <dbReference type="ARBA" id="ARBA00001917"/>
    </source>
</evidence>
<dbReference type="GO" id="GO:0016646">
    <property type="term" value="F:oxidoreductase activity, acting on the CH-NH group of donors, NAD or NADP as acceptor"/>
    <property type="evidence" value="ECO:0007669"/>
    <property type="project" value="UniProtKB-ARBA"/>
</dbReference>
<dbReference type="PANTHER" id="PTHR43567:SF1">
    <property type="entry name" value="FLAVOREDOXIN"/>
    <property type="match status" value="1"/>
</dbReference>
<keyword evidence="2" id="KW-0285">Flavoprotein</keyword>
<evidence type="ECO:0000256" key="2">
    <source>
        <dbReference type="ARBA" id="ARBA00022630"/>
    </source>
</evidence>
<dbReference type="SUPFAM" id="SSF50475">
    <property type="entry name" value="FMN-binding split barrel"/>
    <property type="match status" value="1"/>
</dbReference>
<evidence type="ECO:0000313" key="5">
    <source>
        <dbReference type="EMBL" id="QNL44368.1"/>
    </source>
</evidence>
<comment type="similarity">
    <text evidence="3">Belongs to the flavoredoxin family.</text>
</comment>
<dbReference type="Gene3D" id="2.30.110.10">
    <property type="entry name" value="Electron Transport, Fmn-binding Protein, Chain A"/>
    <property type="match status" value="1"/>
</dbReference>
<dbReference type="RefSeq" id="WP_187332969.1">
    <property type="nucleotide sequence ID" value="NZ_CP060490.1"/>
</dbReference>
<organism evidence="5 6">
    <name type="scientific">Oscillibacter hominis</name>
    <dbReference type="NCBI Taxonomy" id="2763056"/>
    <lineage>
        <taxon>Bacteria</taxon>
        <taxon>Bacillati</taxon>
        <taxon>Bacillota</taxon>
        <taxon>Clostridia</taxon>
        <taxon>Eubacteriales</taxon>
        <taxon>Oscillospiraceae</taxon>
        <taxon>Oscillibacter</taxon>
    </lineage>
</organism>
<accession>A0A7G9B487</accession>
<dbReference type="InterPro" id="IPR012349">
    <property type="entry name" value="Split_barrel_FMN-bd"/>
</dbReference>
<feature type="domain" description="Flavin reductase like" evidence="4">
    <location>
        <begin position="12"/>
        <end position="161"/>
    </location>
</feature>
<name>A0A7G9B487_9FIRM</name>
<reference evidence="5 6" key="1">
    <citation type="submission" date="2020-08" db="EMBL/GenBank/DDBJ databases">
        <authorList>
            <person name="Liu C."/>
            <person name="Sun Q."/>
        </authorList>
    </citation>
    <scope>NUCLEOTIDE SEQUENCE [LARGE SCALE GENOMIC DNA]</scope>
    <source>
        <strain evidence="5 6">NSJ-62</strain>
    </source>
</reference>
<comment type="cofactor">
    <cofactor evidence="1">
        <name>FMN</name>
        <dbReference type="ChEBI" id="CHEBI:58210"/>
    </cofactor>
</comment>
<dbReference type="PANTHER" id="PTHR43567">
    <property type="entry name" value="FLAVOREDOXIN-RELATED-RELATED"/>
    <property type="match status" value="1"/>
</dbReference>
<dbReference type="GO" id="GO:0010181">
    <property type="term" value="F:FMN binding"/>
    <property type="evidence" value="ECO:0007669"/>
    <property type="project" value="InterPro"/>
</dbReference>
<dbReference type="SMART" id="SM00903">
    <property type="entry name" value="Flavin_Reduct"/>
    <property type="match status" value="1"/>
</dbReference>
<evidence type="ECO:0000256" key="3">
    <source>
        <dbReference type="ARBA" id="ARBA00038054"/>
    </source>
</evidence>
<dbReference type="InterPro" id="IPR052174">
    <property type="entry name" value="Flavoredoxin"/>
</dbReference>
<dbReference type="KEGG" id="ohi:H8790_13165"/>
<dbReference type="Proteomes" id="UP000515960">
    <property type="component" value="Chromosome"/>
</dbReference>
<dbReference type="Pfam" id="PF01613">
    <property type="entry name" value="Flavin_Reduct"/>
    <property type="match status" value="1"/>
</dbReference>
<sequence length="167" mass="17922">MKELEFRKAAEFTSPNPLVLVCTEKPDGSVNLAPVSYVSYLSSNPPMLGFAMGKGSYTGKRTRETGKAVLAVPGSSLRDAAIHCGSVSGKDTDKVQSFQIPLASLPGTSIQIPADTRLALVVSLSQTVEVGNHFLHICSIDKIYGDEEKDALFAWDGYLRAACAREK</sequence>
<dbReference type="EMBL" id="CP060490">
    <property type="protein sequence ID" value="QNL44368.1"/>
    <property type="molecule type" value="Genomic_DNA"/>
</dbReference>
<gene>
    <name evidence="5" type="ORF">H8790_13165</name>
</gene>